<gene>
    <name evidence="2" type="ORF">MRY18106EAS_26950</name>
</gene>
<dbReference type="InterPro" id="IPR006342">
    <property type="entry name" value="FkbM_mtfrase"/>
</dbReference>
<dbReference type="PANTHER" id="PTHR34203:SF15">
    <property type="entry name" value="SLL1173 PROTEIN"/>
    <property type="match status" value="1"/>
</dbReference>
<organism evidence="2">
    <name type="scientific">Enterobacter asburiae</name>
    <dbReference type="NCBI Taxonomy" id="61645"/>
    <lineage>
        <taxon>Bacteria</taxon>
        <taxon>Pseudomonadati</taxon>
        <taxon>Pseudomonadota</taxon>
        <taxon>Gammaproteobacteria</taxon>
        <taxon>Enterobacterales</taxon>
        <taxon>Enterobacteriaceae</taxon>
        <taxon>Enterobacter</taxon>
        <taxon>Enterobacter cloacae complex</taxon>
    </lineage>
</organism>
<dbReference type="AlphaFoldDB" id="A0A455VS65"/>
<dbReference type="SUPFAM" id="SSF53335">
    <property type="entry name" value="S-adenosyl-L-methionine-dependent methyltransferases"/>
    <property type="match status" value="1"/>
</dbReference>
<dbReference type="Gene3D" id="3.40.50.150">
    <property type="entry name" value="Vaccinia Virus protein VP39"/>
    <property type="match status" value="1"/>
</dbReference>
<dbReference type="PANTHER" id="PTHR34203">
    <property type="entry name" value="METHYLTRANSFERASE, FKBM FAMILY PROTEIN"/>
    <property type="match status" value="1"/>
</dbReference>
<proteinExistence type="predicted"/>
<reference evidence="2" key="1">
    <citation type="submission" date="2019-03" db="EMBL/GenBank/DDBJ databases">
        <title>Complete genome sequences of Enterobacter asburiae str. MRY18-106 isolated from a patient in Japan.</title>
        <authorList>
            <person name="Sekizuka T."/>
            <person name="Matsui M."/>
            <person name="Takara T."/>
            <person name="Uechi A."/>
            <person name="Harakuni M."/>
            <person name="Kimura T."/>
            <person name="Suzuki S."/>
            <person name="Kuroda M."/>
        </authorList>
    </citation>
    <scope>NUCLEOTIDE SEQUENCE</scope>
    <source>
        <strain evidence="2">MRY18-106</strain>
    </source>
</reference>
<dbReference type="NCBIfam" id="TIGR01444">
    <property type="entry name" value="fkbM_fam"/>
    <property type="match status" value="1"/>
</dbReference>
<evidence type="ECO:0000313" key="2">
    <source>
        <dbReference type="EMBL" id="BBI96163.1"/>
    </source>
</evidence>
<protein>
    <recommendedName>
        <fullName evidence="1">Methyltransferase FkbM domain-containing protein</fullName>
    </recommendedName>
</protein>
<feature type="domain" description="Methyltransferase FkbM" evidence="1">
    <location>
        <begin position="193"/>
        <end position="342"/>
    </location>
</feature>
<dbReference type="InterPro" id="IPR052514">
    <property type="entry name" value="SAM-dependent_MTase"/>
</dbReference>
<dbReference type="EMBL" id="AP019533">
    <property type="protein sequence ID" value="BBI96163.1"/>
    <property type="molecule type" value="Genomic_DNA"/>
</dbReference>
<name>A0A455VS65_ENTAS</name>
<dbReference type="InterPro" id="IPR029063">
    <property type="entry name" value="SAM-dependent_MTases_sf"/>
</dbReference>
<evidence type="ECO:0000259" key="1">
    <source>
        <dbReference type="Pfam" id="PF05050"/>
    </source>
</evidence>
<accession>A0A455VS65</accession>
<dbReference type="Pfam" id="PF05050">
    <property type="entry name" value="Methyltransf_21"/>
    <property type="match status" value="1"/>
</dbReference>
<sequence>MTLLEQIQGYDNHFFKGIRDMRANGLPLVLYGAGCLGQMTAEFMFRENMPLDKVALNRQYITEGMTFHGLPVVAIEDLIEQPGKFNCIVALQYVHDALQQELRRGGANVLVYDPAFIGVSTTLWYTQSFCDEHSDTLEAVYAALADERSRETLVAFLKQRLSATRGYCQAVYEPAHYFPADILRLQNNEVFIDCGAYNGDSIGAFMQEVDHQGVEMPKKIVGFEPDADNFSQLCDNTRQWPFCQQVQKGVWENKTVLSFQSGNALSSRLVEQSSDTVTIELDSIDNILQGGKATFIKMDVEGAELKALRGAAGTIRAWHPLLAISLYHKPEDLLTIPQYIQSLSADYHFYLRGHHPELAFELVLYAVPKSRLLQ</sequence>